<dbReference type="GO" id="GO:0034599">
    <property type="term" value="P:cellular response to oxidative stress"/>
    <property type="evidence" value="ECO:0007669"/>
    <property type="project" value="UniProtKB-ARBA"/>
</dbReference>
<dbReference type="InterPro" id="IPR019808">
    <property type="entry name" value="Histidine_triad_CS"/>
</dbReference>
<evidence type="ECO:0000256" key="6">
    <source>
        <dbReference type="ARBA" id="ARBA00022741"/>
    </source>
</evidence>
<dbReference type="GO" id="GO:0009986">
    <property type="term" value="C:cell surface"/>
    <property type="evidence" value="ECO:0007669"/>
    <property type="project" value="UniProtKB-SubCell"/>
</dbReference>
<keyword evidence="11" id="KW-0676">Redox-active center</keyword>
<dbReference type="InterPro" id="IPR000866">
    <property type="entry name" value="AhpC/TSA"/>
</dbReference>
<evidence type="ECO:0000256" key="21">
    <source>
        <dbReference type="SAM" id="MobiDB-lite"/>
    </source>
</evidence>
<evidence type="ECO:0000256" key="10">
    <source>
        <dbReference type="ARBA" id="ARBA00023157"/>
    </source>
</evidence>
<dbReference type="GO" id="GO:0005829">
    <property type="term" value="C:cytosol"/>
    <property type="evidence" value="ECO:0007669"/>
    <property type="project" value="TreeGrafter"/>
</dbReference>
<evidence type="ECO:0000256" key="13">
    <source>
        <dbReference type="ARBA" id="ARBA00047780"/>
    </source>
</evidence>
<feature type="binding site" evidence="17">
    <location>
        <position position="290"/>
    </location>
    <ligand>
        <name>substrate</name>
    </ligand>
</feature>
<comment type="subcellular location">
    <subcellularLocation>
        <location evidence="2">Cell surface</location>
    </subcellularLocation>
</comment>
<evidence type="ECO:0000256" key="3">
    <source>
        <dbReference type="ARBA" id="ARBA00009796"/>
    </source>
</evidence>
<keyword evidence="10" id="KW-1015">Disulfide bond</keyword>
<dbReference type="PROSITE" id="PS51084">
    <property type="entry name" value="HIT_2"/>
    <property type="match status" value="1"/>
</dbReference>
<evidence type="ECO:0000256" key="18">
    <source>
        <dbReference type="PIRSR" id="PIRSR639383-3"/>
    </source>
</evidence>
<evidence type="ECO:0000256" key="8">
    <source>
        <dbReference type="ARBA" id="ARBA00022862"/>
    </source>
</evidence>
<evidence type="ECO:0000256" key="17">
    <source>
        <dbReference type="PIRSR" id="PIRSR639383-2"/>
    </source>
</evidence>
<feature type="binding site" evidence="17">
    <location>
        <position position="218"/>
    </location>
    <ligand>
        <name>substrate</name>
    </ligand>
</feature>
<dbReference type="SUPFAM" id="SSF54197">
    <property type="entry name" value="HIT-like"/>
    <property type="match status" value="1"/>
</dbReference>
<evidence type="ECO:0000256" key="20">
    <source>
        <dbReference type="RuleBase" id="RU366076"/>
    </source>
</evidence>
<dbReference type="AlphaFoldDB" id="A0A8F3AGS5"/>
<evidence type="ECO:0000256" key="4">
    <source>
        <dbReference type="ARBA" id="ARBA00014605"/>
    </source>
</evidence>
<dbReference type="SUPFAM" id="SSF52833">
    <property type="entry name" value="Thioredoxin-like"/>
    <property type="match status" value="1"/>
</dbReference>
<dbReference type="FunFam" id="3.30.428.10:FF:000011">
    <property type="entry name" value="Fragile histidine triad"/>
    <property type="match status" value="1"/>
</dbReference>
<dbReference type="CDD" id="cd03015">
    <property type="entry name" value="PRX_Typ2cys"/>
    <property type="match status" value="1"/>
</dbReference>
<dbReference type="GO" id="GO:0042744">
    <property type="term" value="P:hydrogen peroxide catabolic process"/>
    <property type="evidence" value="ECO:0007669"/>
    <property type="project" value="TreeGrafter"/>
</dbReference>
<evidence type="ECO:0000256" key="16">
    <source>
        <dbReference type="PIRSR" id="PIRSR639383-1"/>
    </source>
</evidence>
<feature type="active site" description="Tele-AMP-histidine intermediate" evidence="16">
    <location>
        <position position="288"/>
    </location>
</feature>
<sequence length="371" mass="41430">MTAIIQKPAPSFKKTAVVDGVFEEVSLEQYKGKWVLLAFIPLAFTFVCPTEIIAYSDAVKKFADKDVQVLFASTDSEYSLLAWTNVARKDGGLGPVNIPLLADTNHTLSRDYGVLIEEEGVALRGIFLIDPKGVLRQITINDLPVGRSVDESLRLVDAFQFTEKYGEVCPANWQEGSETIKPDVKNSKEYFGKETLFYQFAVESQVFFKSKYTYALVNIKPLVPGHVLVVPLRTSVLRFGDLTPSESTDYMNSLQLIQGLIRKVYKADALNIAIQDGPEAGQSVPHLHTHLIPRYKTDGYGDGIYQRLEKTDLAAAYEDFFARKEVFQKEGGFNAPDDASRSPRSAEEMAKEADFLRAELEKYEAEVAAKN</sequence>
<feature type="compositionally biased region" description="Basic and acidic residues" evidence="21">
    <location>
        <begin position="338"/>
        <end position="350"/>
    </location>
</feature>
<dbReference type="InterPro" id="IPR011146">
    <property type="entry name" value="HIT-like"/>
</dbReference>
<evidence type="ECO:0000256" key="11">
    <source>
        <dbReference type="ARBA" id="ARBA00023284"/>
    </source>
</evidence>
<comment type="catalytic activity">
    <reaction evidence="14">
        <text>a hydroperoxide + [thioredoxin]-dithiol = an alcohol + [thioredoxin]-disulfide + H2O</text>
        <dbReference type="Rhea" id="RHEA:62620"/>
        <dbReference type="Rhea" id="RHEA-COMP:10698"/>
        <dbReference type="Rhea" id="RHEA-COMP:10700"/>
        <dbReference type="ChEBI" id="CHEBI:15377"/>
        <dbReference type="ChEBI" id="CHEBI:29950"/>
        <dbReference type="ChEBI" id="CHEBI:30879"/>
        <dbReference type="ChEBI" id="CHEBI:35924"/>
        <dbReference type="ChEBI" id="CHEBI:50058"/>
        <dbReference type="EC" id="1.11.1.24"/>
    </reaction>
</comment>
<dbReference type="GO" id="GO:0045454">
    <property type="term" value="P:cell redox homeostasis"/>
    <property type="evidence" value="ECO:0007669"/>
    <property type="project" value="TreeGrafter"/>
</dbReference>
<feature type="domain" description="HIT" evidence="22">
    <location>
        <begin position="193"/>
        <end position="305"/>
    </location>
</feature>
<keyword evidence="7 20" id="KW-0378">Hydrolase</keyword>
<comment type="cofactor">
    <cofactor evidence="1 20">
        <name>Mn(2+)</name>
        <dbReference type="ChEBI" id="CHEBI:29035"/>
    </cofactor>
</comment>
<organism evidence="24">
    <name type="scientific">Candidozyma auris</name>
    <name type="common">Yeast</name>
    <name type="synonym">Candida auris</name>
    <dbReference type="NCBI Taxonomy" id="498019"/>
    <lineage>
        <taxon>Eukaryota</taxon>
        <taxon>Fungi</taxon>
        <taxon>Dikarya</taxon>
        <taxon>Ascomycota</taxon>
        <taxon>Saccharomycotina</taxon>
        <taxon>Pichiomycetes</taxon>
        <taxon>Metschnikowiaceae</taxon>
        <taxon>Candidozyma</taxon>
    </lineage>
</organism>
<evidence type="ECO:0000259" key="22">
    <source>
        <dbReference type="PROSITE" id="PS51084"/>
    </source>
</evidence>
<proteinExistence type="inferred from homology"/>
<comment type="catalytic activity">
    <reaction evidence="13 20">
        <text>P(1),P(3)-bis(5'-adenosyl) triphosphate + H2O = AMP + ADP + 2 H(+)</text>
        <dbReference type="Rhea" id="RHEA:13893"/>
        <dbReference type="ChEBI" id="CHEBI:15377"/>
        <dbReference type="ChEBI" id="CHEBI:15378"/>
        <dbReference type="ChEBI" id="CHEBI:58529"/>
        <dbReference type="ChEBI" id="CHEBI:456215"/>
        <dbReference type="ChEBI" id="CHEBI:456216"/>
        <dbReference type="EC" id="3.6.1.29"/>
    </reaction>
</comment>
<dbReference type="PANTHER" id="PTHR10681:SF171">
    <property type="entry name" value="PEROXIREDOXIN 4"/>
    <property type="match status" value="1"/>
</dbReference>
<dbReference type="FunFam" id="3.40.30.10:FF:000003">
    <property type="entry name" value="Peroxiredoxin 1"/>
    <property type="match status" value="1"/>
</dbReference>
<dbReference type="Proteomes" id="UP000825438">
    <property type="component" value="Chromosome II"/>
</dbReference>
<accession>A0A8F3AGS5</accession>
<evidence type="ECO:0000256" key="14">
    <source>
        <dbReference type="ARBA" id="ARBA00049091"/>
    </source>
</evidence>
<protein>
    <recommendedName>
        <fullName evidence="4 20">Bis(5'-adenosyl)-triphosphatase</fullName>
        <ecNumber evidence="20">3.6.1.29</ecNumber>
    </recommendedName>
</protein>
<evidence type="ECO:0000256" key="7">
    <source>
        <dbReference type="ARBA" id="ARBA00022801"/>
    </source>
</evidence>
<evidence type="ECO:0000259" key="23">
    <source>
        <dbReference type="PROSITE" id="PS51352"/>
    </source>
</evidence>
<dbReference type="PANTHER" id="PTHR10681">
    <property type="entry name" value="THIOREDOXIN PEROXIDASE"/>
    <property type="match status" value="1"/>
</dbReference>
<dbReference type="GO" id="GO:0047710">
    <property type="term" value="F:bis(5'-adenosyl)-triphosphatase activity"/>
    <property type="evidence" value="ECO:0007669"/>
    <property type="project" value="UniProtKB-UniRule"/>
</dbReference>
<dbReference type="GO" id="GO:0000166">
    <property type="term" value="F:nucleotide binding"/>
    <property type="evidence" value="ECO:0007669"/>
    <property type="project" value="UniProtKB-KW"/>
</dbReference>
<dbReference type="InterPro" id="IPR036265">
    <property type="entry name" value="HIT-like_sf"/>
</dbReference>
<comment type="similarity">
    <text evidence="3">Belongs to the peroxiredoxin family. AhpC/Prx1 subfamily.</text>
</comment>
<dbReference type="CDD" id="cd01275">
    <property type="entry name" value="FHIT"/>
    <property type="match status" value="1"/>
</dbReference>
<feature type="binding site" evidence="17">
    <location>
        <begin position="281"/>
        <end position="284"/>
    </location>
    <ligand>
        <name>substrate</name>
    </ligand>
</feature>
<reference evidence="24" key="1">
    <citation type="submission" date="2021-06" db="EMBL/GenBank/DDBJ databases">
        <title>Candida auris outbreak in lebanese hospital.</title>
        <authorList>
            <person name="Finianos M."/>
        </authorList>
    </citation>
    <scope>NUCLEOTIDE SEQUENCE</scope>
    <source>
        <strain evidence="24">CA7LBN</strain>
    </source>
</reference>
<keyword evidence="5" id="KW-0575">Peroxidase</keyword>
<dbReference type="Pfam" id="PF10417">
    <property type="entry name" value="1-cysPrx_C"/>
    <property type="match status" value="1"/>
</dbReference>
<dbReference type="InterPro" id="IPR039383">
    <property type="entry name" value="FHIT"/>
</dbReference>
<evidence type="ECO:0000256" key="15">
    <source>
        <dbReference type="ARBA" id="ARBA00055985"/>
    </source>
</evidence>
<feature type="binding site" evidence="17">
    <location>
        <position position="275"/>
    </location>
    <ligand>
        <name>substrate</name>
    </ligand>
</feature>
<evidence type="ECO:0000256" key="12">
    <source>
        <dbReference type="ARBA" id="ARBA00025241"/>
    </source>
</evidence>
<keyword evidence="6 20" id="KW-0547">Nucleotide-binding</keyword>
<evidence type="ECO:0000256" key="1">
    <source>
        <dbReference type="ARBA" id="ARBA00001936"/>
    </source>
</evidence>
<dbReference type="InterPro" id="IPR013766">
    <property type="entry name" value="Thioredoxin_domain"/>
</dbReference>
<dbReference type="GO" id="GO:0008379">
    <property type="term" value="F:thioredoxin peroxidase activity"/>
    <property type="evidence" value="ECO:0007669"/>
    <property type="project" value="TreeGrafter"/>
</dbReference>
<dbReference type="Pfam" id="PF01230">
    <property type="entry name" value="HIT"/>
    <property type="match status" value="1"/>
</dbReference>
<dbReference type="Pfam" id="PF00578">
    <property type="entry name" value="AhpC-TSA"/>
    <property type="match status" value="1"/>
</dbReference>
<evidence type="ECO:0000256" key="5">
    <source>
        <dbReference type="ARBA" id="ARBA00022559"/>
    </source>
</evidence>
<feature type="short sequence motif" description="Histidine triad motif" evidence="19">
    <location>
        <begin position="286"/>
        <end position="290"/>
    </location>
</feature>
<dbReference type="InterPro" id="IPR036249">
    <property type="entry name" value="Thioredoxin-like_sf"/>
</dbReference>
<dbReference type="Gene3D" id="3.30.428.10">
    <property type="entry name" value="HIT-like"/>
    <property type="match status" value="1"/>
</dbReference>
<evidence type="ECO:0000256" key="19">
    <source>
        <dbReference type="PROSITE-ProRule" id="PRU00464"/>
    </source>
</evidence>
<keyword evidence="8" id="KW-0049">Antioxidant</keyword>
<feature type="site" description="Important for induction of apoptosis" evidence="18">
    <location>
        <position position="305"/>
    </location>
</feature>
<dbReference type="EMBL" id="CP076750">
    <property type="protein sequence ID" value="QWW23430.1"/>
    <property type="molecule type" value="Genomic_DNA"/>
</dbReference>
<evidence type="ECO:0000256" key="2">
    <source>
        <dbReference type="ARBA" id="ARBA00004241"/>
    </source>
</evidence>
<keyword evidence="9" id="KW-0560">Oxidoreductase</keyword>
<feature type="region of interest" description="Disordered" evidence="21">
    <location>
        <begin position="331"/>
        <end position="350"/>
    </location>
</feature>
<dbReference type="PROSITE" id="PS51352">
    <property type="entry name" value="THIOREDOXIN_2"/>
    <property type="match status" value="1"/>
</dbReference>
<dbReference type="PROSITE" id="PS00892">
    <property type="entry name" value="HIT_1"/>
    <property type="match status" value="1"/>
</dbReference>
<comment type="function">
    <text evidence="12">Cleaves A-5'-PPP-5'A to yield AMP and ADP. Can cleave all dinucleoside polyphosphates, provided the phosphate chain contains at least 3 phosphates and that 1 of the 2 bases composing the nucleotide is a purine. Is most effective on dinucleoside triphosphates. Negatively regulates intracellular dinucleoside polyphosphate levels, which elevate following heat shock.</text>
</comment>
<evidence type="ECO:0000256" key="9">
    <source>
        <dbReference type="ARBA" id="ARBA00023002"/>
    </source>
</evidence>
<dbReference type="EC" id="3.6.1.29" evidence="20"/>
<evidence type="ECO:0000313" key="24">
    <source>
        <dbReference type="EMBL" id="QWW23430.1"/>
    </source>
</evidence>
<dbReference type="Gene3D" id="3.40.30.10">
    <property type="entry name" value="Glutaredoxin"/>
    <property type="match status" value="1"/>
</dbReference>
<name>A0A8F3AGS5_CANAR</name>
<feature type="domain" description="Thioredoxin" evidence="23">
    <location>
        <begin position="3"/>
        <end position="161"/>
    </location>
</feature>
<dbReference type="InterPro" id="IPR019479">
    <property type="entry name" value="Peroxiredoxin_C"/>
</dbReference>
<gene>
    <name evidence="24" type="ORF">CA7LBN_002231</name>
</gene>
<comment type="function">
    <text evidence="15">Thiol-specific peroxidase that catalyzes the reduction of hydrogen peroxide and organic hydroperoxides to water and alcohols, respectively. Plays a role in cell protection against oxidative stress by detoxifying peroxides and as sensor of hydrogen peroxide-mediated signaling events. Also involved in the correct composition of the hyphal cell wall.</text>
</comment>
<dbReference type="InterPro" id="IPR050217">
    <property type="entry name" value="Peroxiredoxin"/>
</dbReference>